<evidence type="ECO:0000256" key="2">
    <source>
        <dbReference type="ARBA" id="ARBA00023004"/>
    </source>
</evidence>
<keyword evidence="3" id="KW-0411">Iron-sulfur</keyword>
<dbReference type="Proteomes" id="UP001166402">
    <property type="component" value="Unassembled WGS sequence"/>
</dbReference>
<dbReference type="InterPro" id="IPR009051">
    <property type="entry name" value="Helical_ferredxn"/>
</dbReference>
<feature type="domain" description="4Fe-4S ferredoxin-type" evidence="4">
    <location>
        <begin position="224"/>
        <end position="256"/>
    </location>
</feature>
<dbReference type="PANTHER" id="PTHR40447:SF1">
    <property type="entry name" value="ANAEROBIC SULFITE REDUCTASE SUBUNIT A"/>
    <property type="match status" value="1"/>
</dbReference>
<dbReference type="NCBIfam" id="TIGR02910">
    <property type="entry name" value="sulfite_red_A"/>
    <property type="match status" value="1"/>
</dbReference>
<evidence type="ECO:0000313" key="5">
    <source>
        <dbReference type="EMBL" id="MBP2072215.1"/>
    </source>
</evidence>
<dbReference type="PANTHER" id="PTHR40447">
    <property type="entry name" value="ANAEROBIC SULFITE REDUCTASE SUBUNIT A"/>
    <property type="match status" value="1"/>
</dbReference>
<dbReference type="InterPro" id="IPR017896">
    <property type="entry name" value="4Fe4S_Fe-S-bd"/>
</dbReference>
<evidence type="ECO:0000259" key="4">
    <source>
        <dbReference type="PROSITE" id="PS51379"/>
    </source>
</evidence>
<dbReference type="PROSITE" id="PS51379">
    <property type="entry name" value="4FE4S_FER_2"/>
    <property type="match status" value="2"/>
</dbReference>
<dbReference type="PROSITE" id="PS00198">
    <property type="entry name" value="4FE4S_FER_1"/>
    <property type="match status" value="2"/>
</dbReference>
<proteinExistence type="predicted"/>
<keyword evidence="2" id="KW-0408">Iron</keyword>
<protein>
    <submittedName>
        <fullName evidence="5">Anaerobic sulfite reductase subunit A</fullName>
    </submittedName>
</protein>
<dbReference type="SUPFAM" id="SSF46548">
    <property type="entry name" value="alpha-helical ferredoxin"/>
    <property type="match status" value="1"/>
</dbReference>
<keyword evidence="6" id="KW-1185">Reference proteome</keyword>
<evidence type="ECO:0000256" key="3">
    <source>
        <dbReference type="ARBA" id="ARBA00023014"/>
    </source>
</evidence>
<dbReference type="InterPro" id="IPR017900">
    <property type="entry name" value="4Fe4S_Fe_S_CS"/>
</dbReference>
<evidence type="ECO:0000256" key="1">
    <source>
        <dbReference type="ARBA" id="ARBA00022723"/>
    </source>
</evidence>
<gene>
    <name evidence="5" type="ORF">J2Z80_001745</name>
</gene>
<feature type="domain" description="4Fe-4S ferredoxin-type" evidence="4">
    <location>
        <begin position="307"/>
        <end position="338"/>
    </location>
</feature>
<dbReference type="Gene3D" id="1.10.1060.10">
    <property type="entry name" value="Alpha-helical ferredoxin"/>
    <property type="match status" value="1"/>
</dbReference>
<dbReference type="InterPro" id="IPR014259">
    <property type="entry name" value="Sulphite_reductase_A"/>
</dbReference>
<organism evidence="5 6">
    <name type="scientific">Thermoanaerobacterium butyriciformans</name>
    <dbReference type="NCBI Taxonomy" id="1702242"/>
    <lineage>
        <taxon>Bacteria</taxon>
        <taxon>Bacillati</taxon>
        <taxon>Bacillota</taxon>
        <taxon>Clostridia</taxon>
        <taxon>Thermoanaerobacterales</taxon>
        <taxon>Thermoanaerobacteraceae</taxon>
        <taxon>Thermoanaerobacterium</taxon>
    </lineage>
</organism>
<dbReference type="Pfam" id="PF17179">
    <property type="entry name" value="Fer4_22"/>
    <property type="match status" value="1"/>
</dbReference>
<comment type="caution">
    <text evidence="5">The sequence shown here is derived from an EMBL/GenBank/DDBJ whole genome shotgun (WGS) entry which is preliminary data.</text>
</comment>
<name>A0ABS4NEZ6_9THEO</name>
<evidence type="ECO:0000313" key="6">
    <source>
        <dbReference type="Proteomes" id="UP001166402"/>
    </source>
</evidence>
<dbReference type="EMBL" id="JAGGLT010000017">
    <property type="protein sequence ID" value="MBP2072215.1"/>
    <property type="molecule type" value="Genomic_DNA"/>
</dbReference>
<keyword evidence="1" id="KW-0479">Metal-binding</keyword>
<accession>A0ABS4NEZ6</accession>
<sequence>MKTAIRGDMMGIELDVKSFDDALKILSKNYKIFAPVRLKGKGAFSDTDLVTYGEISSYKDIELNEKSRYSPKEVIYPITQTLFYFTEDEYKEPEIDDKGIIVFLRPCDANSYLKLDNIFLKNGPYEDNYYKRLRDKVKFFIIECTKGFSTCFCVSTGSNKFLDYDVFVRFDNDKITCDVKNDEFSYAFSGKEVEFIPEFIEKNEIEVKLPDIDKISQNLEYVFNHELWDEYTKRCIACGRCTVSCPTCSCFSMQDIFYKDNPKCGERRRVWASCMVDGFTDVAGGHSYRQKYGERMRFKVMHKIYDYKKRFGTTMCVGCGRCDDVCPEYISFIKIVSKVTDAVDRGESK</sequence>
<reference evidence="5" key="1">
    <citation type="submission" date="2021-03" db="EMBL/GenBank/DDBJ databases">
        <title>Genomic Encyclopedia of Type Strains, Phase IV (KMG-IV): sequencing the most valuable type-strain genomes for metagenomic binning, comparative biology and taxonomic classification.</title>
        <authorList>
            <person name="Goeker M."/>
        </authorList>
    </citation>
    <scope>NUCLEOTIDE SEQUENCE</scope>
    <source>
        <strain evidence="5">DSM 101588</strain>
    </source>
</reference>